<dbReference type="Pfam" id="PF14659">
    <property type="entry name" value="Phage_int_SAM_3"/>
    <property type="match status" value="1"/>
</dbReference>
<evidence type="ECO:0000256" key="1">
    <source>
        <dbReference type="ARBA" id="ARBA00023125"/>
    </source>
</evidence>
<dbReference type="GO" id="GO:0003677">
    <property type="term" value="F:DNA binding"/>
    <property type="evidence" value="ECO:0007669"/>
    <property type="project" value="UniProtKB-KW"/>
</dbReference>
<dbReference type="Gene3D" id="1.10.150.130">
    <property type="match status" value="1"/>
</dbReference>
<dbReference type="AlphaFoldDB" id="A0A2W5BD41"/>
<sequence length="160" mass="18778">MSKKKLKGRPSRYSAYENILKDHAPMSMKKRPVYANGIGIFRGKTGDKVFLKIFLRHQNKSVEFPVGNLHSWEWASLEAERDKLQRRADRNEPLNDEACPTFCEYADTWLEIAKTRQKNFLTSQYTLKNSLFPAFGKTLIKDISVRQINLWQAKRQREVK</sequence>
<comment type="caution">
    <text evidence="3">The sequence shown here is derived from an EMBL/GenBank/DDBJ whole genome shotgun (WGS) entry which is preliminary data.</text>
</comment>
<dbReference type="EMBL" id="QFNK01000322">
    <property type="protein sequence ID" value="PZO80891.1"/>
    <property type="molecule type" value="Genomic_DNA"/>
</dbReference>
<feature type="non-terminal residue" evidence="3">
    <location>
        <position position="160"/>
    </location>
</feature>
<evidence type="ECO:0000313" key="3">
    <source>
        <dbReference type="EMBL" id="PZO80891.1"/>
    </source>
</evidence>
<keyword evidence="1" id="KW-0238">DNA-binding</keyword>
<reference evidence="3 4" key="1">
    <citation type="submission" date="2017-08" db="EMBL/GenBank/DDBJ databases">
        <title>Infants hospitalized years apart are colonized by the same room-sourced microbial strains.</title>
        <authorList>
            <person name="Brooks B."/>
            <person name="Olm M.R."/>
            <person name="Firek B.A."/>
            <person name="Baker R."/>
            <person name="Thomas B.C."/>
            <person name="Morowitz M.J."/>
            <person name="Banfield J.F."/>
        </authorList>
    </citation>
    <scope>NUCLEOTIDE SEQUENCE [LARGE SCALE GENOMIC DNA]</scope>
    <source>
        <strain evidence="3">S2_018_000_R2_104</strain>
    </source>
</reference>
<feature type="domain" description="Integrase SAM-like N-terminal" evidence="2">
    <location>
        <begin position="101"/>
        <end position="153"/>
    </location>
</feature>
<gene>
    <name evidence="3" type="ORF">DI626_11155</name>
</gene>
<dbReference type="Proteomes" id="UP000249557">
    <property type="component" value="Unassembled WGS sequence"/>
</dbReference>
<accession>A0A2W5BD41</accession>
<organism evidence="3 4">
    <name type="scientific">Micavibrio aeruginosavorus</name>
    <dbReference type="NCBI Taxonomy" id="349221"/>
    <lineage>
        <taxon>Bacteria</taxon>
        <taxon>Pseudomonadati</taxon>
        <taxon>Bdellovibrionota</taxon>
        <taxon>Bdellovibrionia</taxon>
        <taxon>Bdellovibrionales</taxon>
        <taxon>Pseudobdellovibrionaceae</taxon>
        <taxon>Micavibrio</taxon>
    </lineage>
</organism>
<dbReference type="InterPro" id="IPR004107">
    <property type="entry name" value="Integrase_SAM-like_N"/>
</dbReference>
<dbReference type="InterPro" id="IPR010998">
    <property type="entry name" value="Integrase_recombinase_N"/>
</dbReference>
<protein>
    <submittedName>
        <fullName evidence="3">Site-specific integrase</fullName>
    </submittedName>
</protein>
<evidence type="ECO:0000313" key="4">
    <source>
        <dbReference type="Proteomes" id="UP000249557"/>
    </source>
</evidence>
<evidence type="ECO:0000259" key="2">
    <source>
        <dbReference type="Pfam" id="PF14659"/>
    </source>
</evidence>
<name>A0A2W5BD41_9BACT</name>
<dbReference type="GO" id="GO:0015074">
    <property type="term" value="P:DNA integration"/>
    <property type="evidence" value="ECO:0007669"/>
    <property type="project" value="InterPro"/>
</dbReference>
<proteinExistence type="predicted"/>